<evidence type="ECO:0000313" key="1">
    <source>
        <dbReference type="EMBL" id="AJD07552.1"/>
    </source>
</evidence>
<dbReference type="Proteomes" id="UP000207647">
    <property type="component" value="Segment"/>
</dbReference>
<accession>A0A0B4UFZ2</accession>
<reference evidence="1 2" key="1">
    <citation type="journal article" date="2015" name="Infect. Genet. Evol.">
        <title>Characterisation of a diverse range of circular replication-associated protein encoding DNA viruses recovered from a sewage treatment oxidation pond.</title>
        <authorList>
            <person name="Kraberger S."/>
            <person name="Arguello-Astorga G.R."/>
            <person name="Greenfield L.G."/>
            <person name="Galilee C."/>
            <person name="Law D."/>
            <person name="Martin D.P."/>
            <person name="Varsani A."/>
        </authorList>
    </citation>
    <scope>NUCLEOTIDE SEQUENCE [LARGE SCALE GENOMIC DNA]</scope>
    <source>
        <strain evidence="1">SaCV-29_NZ-BS4325-2012</strain>
    </source>
</reference>
<name>A0A0B4UFZ2_9VIRU</name>
<dbReference type="EMBL" id="KM821764">
    <property type="protein sequence ID" value="AJD07552.1"/>
    <property type="molecule type" value="Genomic_DNA"/>
</dbReference>
<proteinExistence type="predicted"/>
<organism evidence="1 2">
    <name type="scientific">Sewage-associated circular DNA virus-29</name>
    <dbReference type="NCBI Taxonomy" id="1592096"/>
    <lineage>
        <taxon>Viruses</taxon>
        <taxon>Monodnaviria</taxon>
        <taxon>Shotokuvirae</taxon>
        <taxon>Cressdnaviricota</taxon>
        <taxon>Arfiviricetes</taxon>
        <taxon>Rohanvirales</taxon>
        <taxon>Adamaviridae</taxon>
        <taxon>Caradhivirus</taxon>
        <taxon>Caradhivirus amobel</taxon>
    </lineage>
</organism>
<dbReference type="GeneID" id="22974529"/>
<sequence length="219" mass="24899">MFNYQRFQQDERELKFCYTNIGVSSLSWVGQRFPVNRIPRGYDNVNQRTGRVITQHFCKLRGFLQLQKTEDIPWTGPNGDFSPSQITRLMIIEDLQPTGAGFTLTDLFQETPSQYALPSDFKFSNINRFRIWFDKSYPFDAFAYKTGVIEGFVNRTIYWIDEDIDLHGLQTVYGASPGVDILTSSLTFVAVSTANTPPVGGTQNGTSGSFRCTIGFYDD</sequence>
<dbReference type="RefSeq" id="YP_009117068.1">
    <property type="nucleotide sequence ID" value="NC_026274.1"/>
</dbReference>
<dbReference type="Gene3D" id="2.60.120.20">
    <property type="match status" value="1"/>
</dbReference>
<keyword evidence="2" id="KW-1185">Reference proteome</keyword>
<protein>
    <submittedName>
        <fullName evidence="1">Uncharacterized protein</fullName>
    </submittedName>
</protein>
<dbReference type="KEGG" id="vg:22974529"/>
<evidence type="ECO:0000313" key="2">
    <source>
        <dbReference type="Proteomes" id="UP000207647"/>
    </source>
</evidence>
<dbReference type="InterPro" id="IPR029053">
    <property type="entry name" value="Viral_coat"/>
</dbReference>